<proteinExistence type="predicted"/>
<organism evidence="2 3">
    <name type="scientific">Anaerocolumna jejuensis DSM 15929</name>
    <dbReference type="NCBI Taxonomy" id="1121322"/>
    <lineage>
        <taxon>Bacteria</taxon>
        <taxon>Bacillati</taxon>
        <taxon>Bacillota</taxon>
        <taxon>Clostridia</taxon>
        <taxon>Lachnospirales</taxon>
        <taxon>Lachnospiraceae</taxon>
        <taxon>Anaerocolumna</taxon>
    </lineage>
</organism>
<dbReference type="EMBL" id="FRAC01000038">
    <property type="protein sequence ID" value="SHL56825.1"/>
    <property type="molecule type" value="Genomic_DNA"/>
</dbReference>
<keyword evidence="1" id="KW-0472">Membrane</keyword>
<gene>
    <name evidence="2" type="ORF">SAMN02745136_05195</name>
</gene>
<evidence type="ECO:0000256" key="1">
    <source>
        <dbReference type="SAM" id="Phobius"/>
    </source>
</evidence>
<dbReference type="RefSeq" id="WP_073280101.1">
    <property type="nucleotide sequence ID" value="NZ_FRAC01000038.1"/>
</dbReference>
<evidence type="ECO:0000313" key="3">
    <source>
        <dbReference type="Proteomes" id="UP000184386"/>
    </source>
</evidence>
<keyword evidence="1" id="KW-0812">Transmembrane</keyword>
<reference evidence="2 3" key="1">
    <citation type="submission" date="2016-11" db="EMBL/GenBank/DDBJ databases">
        <authorList>
            <person name="Jaros S."/>
            <person name="Januszkiewicz K."/>
            <person name="Wedrychowicz H."/>
        </authorList>
    </citation>
    <scope>NUCLEOTIDE SEQUENCE [LARGE SCALE GENOMIC DNA]</scope>
    <source>
        <strain evidence="2 3">DSM 15929</strain>
    </source>
</reference>
<dbReference type="OrthoDB" id="9782120at2"/>
<protein>
    <submittedName>
        <fullName evidence="2">Uncharacterized protein</fullName>
    </submittedName>
</protein>
<dbReference type="InterPro" id="IPR046717">
    <property type="entry name" value="DUF6609"/>
</dbReference>
<keyword evidence="1" id="KW-1133">Transmembrane helix</keyword>
<accession>A0A1M7BP40</accession>
<evidence type="ECO:0000313" key="2">
    <source>
        <dbReference type="EMBL" id="SHL56825.1"/>
    </source>
</evidence>
<dbReference type="AlphaFoldDB" id="A0A1M7BP40"/>
<feature type="transmembrane region" description="Helical" evidence="1">
    <location>
        <begin position="45"/>
        <end position="63"/>
    </location>
</feature>
<feature type="transmembrane region" description="Helical" evidence="1">
    <location>
        <begin position="113"/>
        <end position="132"/>
    </location>
</feature>
<keyword evidence="3" id="KW-1185">Reference proteome</keyword>
<dbReference type="Proteomes" id="UP000184386">
    <property type="component" value="Unassembled WGS sequence"/>
</dbReference>
<dbReference type="Pfam" id="PF20313">
    <property type="entry name" value="DUF6609"/>
    <property type="match status" value="1"/>
</dbReference>
<feature type="transmembrane region" description="Helical" evidence="1">
    <location>
        <begin position="88"/>
        <end position="107"/>
    </location>
</feature>
<feature type="transmembrane region" description="Helical" evidence="1">
    <location>
        <begin position="21"/>
        <end position="39"/>
    </location>
</feature>
<feature type="transmembrane region" description="Helical" evidence="1">
    <location>
        <begin position="137"/>
        <end position="154"/>
    </location>
</feature>
<feature type="transmembrane region" description="Helical" evidence="1">
    <location>
        <begin position="160"/>
        <end position="179"/>
    </location>
</feature>
<name>A0A1M7BP40_9FIRM</name>
<sequence length="195" mass="22396">MKTILMKFGYNGEVFNYVTKKTCGIWFSFIGIIIILAAIFGNGMYINPFIFVIGYSGGYYLCYGNRKIIFDKLATGKQTDFQKKTSDFALFTLCFLCAFFGTICWLTKQNIRTIWLCLLLATAIHFFVFYFVHGRSVVVLGILCLMYCISGLLFPSIPFLYIALLDGITKIAVGFFMFFQKQGNNEQSFYRKVFL</sequence>